<proteinExistence type="predicted"/>
<name>A0A517NDY2_9BACT</name>
<evidence type="ECO:0000313" key="3">
    <source>
        <dbReference type="Proteomes" id="UP000318538"/>
    </source>
</evidence>
<organism evidence="2 3">
    <name type="scientific">Rubripirellula lacrimiformis</name>
    <dbReference type="NCBI Taxonomy" id="1930273"/>
    <lineage>
        <taxon>Bacteria</taxon>
        <taxon>Pseudomonadati</taxon>
        <taxon>Planctomycetota</taxon>
        <taxon>Planctomycetia</taxon>
        <taxon>Pirellulales</taxon>
        <taxon>Pirellulaceae</taxon>
        <taxon>Rubripirellula</taxon>
    </lineage>
</organism>
<dbReference type="EMBL" id="CP036525">
    <property type="protein sequence ID" value="QDT05268.1"/>
    <property type="molecule type" value="Genomic_DNA"/>
</dbReference>
<keyword evidence="3" id="KW-1185">Reference proteome</keyword>
<feature type="domain" description="DUF3859" evidence="1">
    <location>
        <begin position="2"/>
        <end position="115"/>
    </location>
</feature>
<gene>
    <name evidence="2" type="ORF">K227x_36680</name>
</gene>
<dbReference type="KEGG" id="rlc:K227x_36680"/>
<protein>
    <recommendedName>
        <fullName evidence="1">DUF3859 domain-containing protein</fullName>
    </recommendedName>
</protein>
<evidence type="ECO:0000313" key="2">
    <source>
        <dbReference type="EMBL" id="QDT05268.1"/>
    </source>
</evidence>
<dbReference type="Proteomes" id="UP000318538">
    <property type="component" value="Chromosome"/>
</dbReference>
<dbReference type="InterPro" id="IPR024331">
    <property type="entry name" value="DUF3859"/>
</dbReference>
<sequence length="125" mass="14391">MRTFGIYSHWDAESKELPRFRQSTTRVRADVGVEFGFVVNVKHCKNQPLTYCIDHPGIKDENGQRRLPFDGVVYIKTNDWNFYLGDTVWEPVADKLGDWCLTLHLDGAIVAEKTFCLHLDDEVSS</sequence>
<dbReference type="Pfam" id="PF12975">
    <property type="entry name" value="DUF3859"/>
    <property type="match status" value="1"/>
</dbReference>
<reference evidence="2 3" key="1">
    <citation type="submission" date="2019-02" db="EMBL/GenBank/DDBJ databases">
        <title>Deep-cultivation of Planctomycetes and their phenomic and genomic characterization uncovers novel biology.</title>
        <authorList>
            <person name="Wiegand S."/>
            <person name="Jogler M."/>
            <person name="Boedeker C."/>
            <person name="Pinto D."/>
            <person name="Vollmers J."/>
            <person name="Rivas-Marin E."/>
            <person name="Kohn T."/>
            <person name="Peeters S.H."/>
            <person name="Heuer A."/>
            <person name="Rast P."/>
            <person name="Oberbeckmann S."/>
            <person name="Bunk B."/>
            <person name="Jeske O."/>
            <person name="Meyerdierks A."/>
            <person name="Storesund J.E."/>
            <person name="Kallscheuer N."/>
            <person name="Luecker S."/>
            <person name="Lage O.M."/>
            <person name="Pohl T."/>
            <person name="Merkel B.J."/>
            <person name="Hornburger P."/>
            <person name="Mueller R.-W."/>
            <person name="Bruemmer F."/>
            <person name="Labrenz M."/>
            <person name="Spormann A.M."/>
            <person name="Op den Camp H."/>
            <person name="Overmann J."/>
            <person name="Amann R."/>
            <person name="Jetten M.S.M."/>
            <person name="Mascher T."/>
            <person name="Medema M.H."/>
            <person name="Devos D.P."/>
            <person name="Kaster A.-K."/>
            <person name="Ovreas L."/>
            <person name="Rohde M."/>
            <person name="Galperin M.Y."/>
            <person name="Jogler C."/>
        </authorList>
    </citation>
    <scope>NUCLEOTIDE SEQUENCE [LARGE SCALE GENOMIC DNA]</scope>
    <source>
        <strain evidence="2 3">K22_7</strain>
    </source>
</reference>
<dbReference type="AlphaFoldDB" id="A0A517NDY2"/>
<evidence type="ECO:0000259" key="1">
    <source>
        <dbReference type="Pfam" id="PF12975"/>
    </source>
</evidence>
<dbReference type="Gene3D" id="2.60.40.2390">
    <property type="match status" value="1"/>
</dbReference>
<accession>A0A517NDY2</accession>